<keyword evidence="1" id="KW-0472">Membrane</keyword>
<feature type="transmembrane region" description="Helical" evidence="1">
    <location>
        <begin position="56"/>
        <end position="85"/>
    </location>
</feature>
<reference evidence="3" key="5">
    <citation type="journal article" date="2021" name="G3 (Bethesda)">
        <title>Aegilops tauschii genome assembly Aet v5.0 features greater sequence contiguity and improved annotation.</title>
        <authorList>
            <person name="Wang L."/>
            <person name="Zhu T."/>
            <person name="Rodriguez J.C."/>
            <person name="Deal K.R."/>
            <person name="Dubcovsky J."/>
            <person name="McGuire P.E."/>
            <person name="Lux T."/>
            <person name="Spannagl M."/>
            <person name="Mayer K.F.X."/>
            <person name="Baldrich P."/>
            <person name="Meyers B.C."/>
            <person name="Huo N."/>
            <person name="Gu Y.Q."/>
            <person name="Zhou H."/>
            <person name="Devos K.M."/>
            <person name="Bennetzen J.L."/>
            <person name="Unver T."/>
            <person name="Budak H."/>
            <person name="Gulick P.J."/>
            <person name="Galiba G."/>
            <person name="Kalapos B."/>
            <person name="Nelson D.R."/>
            <person name="Li P."/>
            <person name="You F.M."/>
            <person name="Luo M.C."/>
            <person name="Dvorak J."/>
        </authorList>
    </citation>
    <scope>NUCLEOTIDE SEQUENCE [LARGE SCALE GENOMIC DNA]</scope>
    <source>
        <strain evidence="3">cv. AL8/78</strain>
    </source>
</reference>
<dbReference type="PANTHER" id="PTHR33829">
    <property type="entry name" value="OSJNBA0044M19.10 PROTEIN"/>
    <property type="match status" value="1"/>
</dbReference>
<accession>A0A453RT95</accession>
<keyword evidence="1" id="KW-1133">Transmembrane helix</keyword>
<dbReference type="EnsemblPlants" id="AET7Gv20686300.1">
    <property type="protein sequence ID" value="AET7Gv20686300.1"/>
    <property type="gene ID" value="AET7Gv20686300"/>
</dbReference>
<evidence type="ECO:0000313" key="4">
    <source>
        <dbReference type="Proteomes" id="UP000015105"/>
    </source>
</evidence>
<keyword evidence="1" id="KW-0812">Transmembrane</keyword>
<reference evidence="3" key="3">
    <citation type="journal article" date="2017" name="Nature">
        <title>Genome sequence of the progenitor of the wheat D genome Aegilops tauschii.</title>
        <authorList>
            <person name="Luo M.C."/>
            <person name="Gu Y.Q."/>
            <person name="Puiu D."/>
            <person name="Wang H."/>
            <person name="Twardziok S.O."/>
            <person name="Deal K.R."/>
            <person name="Huo N."/>
            <person name="Zhu T."/>
            <person name="Wang L."/>
            <person name="Wang Y."/>
            <person name="McGuire P.E."/>
            <person name="Liu S."/>
            <person name="Long H."/>
            <person name="Ramasamy R.K."/>
            <person name="Rodriguez J.C."/>
            <person name="Van S.L."/>
            <person name="Yuan L."/>
            <person name="Wang Z."/>
            <person name="Xia Z."/>
            <person name="Xiao L."/>
            <person name="Anderson O.D."/>
            <person name="Ouyang S."/>
            <person name="Liang Y."/>
            <person name="Zimin A.V."/>
            <person name="Pertea G."/>
            <person name="Qi P."/>
            <person name="Bennetzen J.L."/>
            <person name="Dai X."/>
            <person name="Dawson M.W."/>
            <person name="Muller H.G."/>
            <person name="Kugler K."/>
            <person name="Rivarola-Duarte L."/>
            <person name="Spannagl M."/>
            <person name="Mayer K.F.X."/>
            <person name="Lu F.H."/>
            <person name="Bevan M.W."/>
            <person name="Leroy P."/>
            <person name="Li P."/>
            <person name="You F.M."/>
            <person name="Sun Q."/>
            <person name="Liu Z."/>
            <person name="Lyons E."/>
            <person name="Wicker T."/>
            <person name="Salzberg S.L."/>
            <person name="Devos K.M."/>
            <person name="Dvorak J."/>
        </authorList>
    </citation>
    <scope>NUCLEOTIDE SEQUENCE [LARGE SCALE GENOMIC DNA]</scope>
    <source>
        <strain evidence="3">cv. AL8/78</strain>
    </source>
</reference>
<protein>
    <recommendedName>
        <fullName evidence="2">DUF7733 domain-containing protein</fullName>
    </recommendedName>
</protein>
<evidence type="ECO:0000313" key="3">
    <source>
        <dbReference type="EnsemblPlants" id="AET7Gv20686300.1"/>
    </source>
</evidence>
<keyword evidence="4" id="KW-1185">Reference proteome</keyword>
<sequence>RCFMHHTILLEQLQHGGKISYTCTPVNTTSPGKSSRKARTCHETCKHLNTLGAKAVLAFSTMVPLSEIAFAVLLLPYLLLATLAFPQRPGKPNPSLPVFLGLARLLLAAHTVGGFLVGAALPALYVLDGLRSGDTTGIAAAAPHAFLLSAQVFIEGLTTAVPWRFSLPVRATVPVMYSARRMFVAGEWLRQEMEGVTAATGREGAERQEAGRVEEFPCGGGGSVGNLVHARVIEEKSCSHDCLESFFSLEGENRWNRSEGWKVGDEKNQRK</sequence>
<reference evidence="4" key="2">
    <citation type="journal article" date="2017" name="Nat. Plants">
        <title>The Aegilops tauschii genome reveals multiple impacts of transposons.</title>
        <authorList>
            <person name="Zhao G."/>
            <person name="Zou C."/>
            <person name="Li K."/>
            <person name="Wang K."/>
            <person name="Li T."/>
            <person name="Gao L."/>
            <person name="Zhang X."/>
            <person name="Wang H."/>
            <person name="Yang Z."/>
            <person name="Liu X."/>
            <person name="Jiang W."/>
            <person name="Mao L."/>
            <person name="Kong X."/>
            <person name="Jiao Y."/>
            <person name="Jia J."/>
        </authorList>
    </citation>
    <scope>NUCLEOTIDE SEQUENCE [LARGE SCALE GENOMIC DNA]</scope>
    <source>
        <strain evidence="4">cv. AL8/78</strain>
    </source>
</reference>
<dbReference type="STRING" id="200361.A0A453RT95"/>
<dbReference type="Pfam" id="PF24867">
    <property type="entry name" value="DUF7733"/>
    <property type="match status" value="1"/>
</dbReference>
<dbReference type="InterPro" id="IPR056635">
    <property type="entry name" value="DUF7733"/>
</dbReference>
<dbReference type="Proteomes" id="UP000015105">
    <property type="component" value="Chromosome 7D"/>
</dbReference>
<dbReference type="Gramene" id="AET7Gv20686300.1">
    <property type="protein sequence ID" value="AET7Gv20686300.1"/>
    <property type="gene ID" value="AET7Gv20686300"/>
</dbReference>
<feature type="transmembrane region" description="Helical" evidence="1">
    <location>
        <begin position="105"/>
        <end position="127"/>
    </location>
</feature>
<proteinExistence type="predicted"/>
<evidence type="ECO:0000259" key="2">
    <source>
        <dbReference type="Pfam" id="PF24867"/>
    </source>
</evidence>
<dbReference type="AlphaFoldDB" id="A0A453RT95"/>
<reference evidence="4" key="1">
    <citation type="journal article" date="2014" name="Science">
        <title>Ancient hybridizations among the ancestral genomes of bread wheat.</title>
        <authorList>
            <consortium name="International Wheat Genome Sequencing Consortium,"/>
            <person name="Marcussen T."/>
            <person name="Sandve S.R."/>
            <person name="Heier L."/>
            <person name="Spannagl M."/>
            <person name="Pfeifer M."/>
            <person name="Jakobsen K.S."/>
            <person name="Wulff B.B."/>
            <person name="Steuernagel B."/>
            <person name="Mayer K.F."/>
            <person name="Olsen O.A."/>
        </authorList>
    </citation>
    <scope>NUCLEOTIDE SEQUENCE [LARGE SCALE GENOMIC DNA]</scope>
    <source>
        <strain evidence="4">cv. AL8/78</strain>
    </source>
</reference>
<reference evidence="3" key="4">
    <citation type="submission" date="2019-03" db="UniProtKB">
        <authorList>
            <consortium name="EnsemblPlants"/>
        </authorList>
    </citation>
    <scope>IDENTIFICATION</scope>
</reference>
<organism evidence="3 4">
    <name type="scientific">Aegilops tauschii subsp. strangulata</name>
    <name type="common">Goatgrass</name>
    <dbReference type="NCBI Taxonomy" id="200361"/>
    <lineage>
        <taxon>Eukaryota</taxon>
        <taxon>Viridiplantae</taxon>
        <taxon>Streptophyta</taxon>
        <taxon>Embryophyta</taxon>
        <taxon>Tracheophyta</taxon>
        <taxon>Spermatophyta</taxon>
        <taxon>Magnoliopsida</taxon>
        <taxon>Liliopsida</taxon>
        <taxon>Poales</taxon>
        <taxon>Poaceae</taxon>
        <taxon>BOP clade</taxon>
        <taxon>Pooideae</taxon>
        <taxon>Triticodae</taxon>
        <taxon>Triticeae</taxon>
        <taxon>Triticinae</taxon>
        <taxon>Aegilops</taxon>
    </lineage>
</organism>
<evidence type="ECO:0000256" key="1">
    <source>
        <dbReference type="SAM" id="Phobius"/>
    </source>
</evidence>
<feature type="domain" description="DUF7733" evidence="2">
    <location>
        <begin position="45"/>
        <end position="212"/>
    </location>
</feature>
<name>A0A453RT95_AEGTS</name>
<dbReference type="PANTHER" id="PTHR33829:SF1">
    <property type="entry name" value="TRANSMEMBRANE PROTEIN"/>
    <property type="match status" value="1"/>
</dbReference>